<reference evidence="1" key="1">
    <citation type="journal article" date="2007" name="Science">
        <title>Draft genome of the filarial nematode parasite Brugia malayi.</title>
        <authorList>
            <person name="Ghedin E."/>
            <person name="Wang S."/>
            <person name="Spiro D."/>
            <person name="Caler E."/>
            <person name="Zhao Q."/>
            <person name="Crabtree J."/>
            <person name="Allen J.E."/>
            <person name="Delcher A.L."/>
            <person name="Guiliano D.B."/>
            <person name="Miranda-Saavedra D."/>
            <person name="Angiuoli S.V."/>
            <person name="Creasy T."/>
            <person name="Amedeo P."/>
            <person name="Haas B."/>
            <person name="El-Sayed N.M."/>
            <person name="Wortman J.R."/>
            <person name="Feldblyum T."/>
            <person name="Tallon L."/>
            <person name="Schatz M."/>
            <person name="Shumway M."/>
            <person name="Koo H."/>
            <person name="Salzberg S.L."/>
            <person name="Schobel S."/>
            <person name="Pertea M."/>
            <person name="Pop M."/>
            <person name="White O."/>
            <person name="Barton G.J."/>
            <person name="Carlow C.K."/>
            <person name="Crawford M.J."/>
            <person name="Daub J."/>
            <person name="Dimmic M.W."/>
            <person name="Estes C.F."/>
            <person name="Foster J.M."/>
            <person name="Ganatra M."/>
            <person name="Gregory W.F."/>
            <person name="Johnson N.M."/>
            <person name="Jin J."/>
            <person name="Komuniecki R."/>
            <person name="Korf I."/>
            <person name="Kumar S."/>
            <person name="Laney S."/>
            <person name="Li B.W."/>
            <person name="Li W."/>
            <person name="Lindblom T.H."/>
            <person name="Lustigman S."/>
            <person name="Ma D."/>
            <person name="Maina C.V."/>
            <person name="Martin D.M."/>
            <person name="McCarter J.P."/>
            <person name="McReynolds L."/>
            <person name="Mitreva M."/>
            <person name="Nutman T.B."/>
            <person name="Parkinson J."/>
            <person name="Peregrin-Alvarez J.M."/>
            <person name="Poole C."/>
            <person name="Ren Q."/>
            <person name="Saunders L."/>
            <person name="Sluder A.E."/>
            <person name="Smith K."/>
            <person name="Stanke M."/>
            <person name="Unnasch T.R."/>
            <person name="Ware J."/>
            <person name="Wei A.D."/>
            <person name="Weil G."/>
            <person name="Williams D.J."/>
            <person name="Zhang Y."/>
            <person name="Williams S.A."/>
            <person name="Fraser-Liggett C."/>
            <person name="Slatko B."/>
            <person name="Blaxter M.L."/>
            <person name="Scott A.L."/>
        </authorList>
    </citation>
    <scope>NUCLEOTIDE SEQUENCE</scope>
    <source>
        <strain evidence="1">FR3</strain>
    </source>
</reference>
<organism evidence="1">
    <name type="scientific">Brugia malayi</name>
    <name type="common">Filarial nematode worm</name>
    <dbReference type="NCBI Taxonomy" id="6279"/>
    <lineage>
        <taxon>Eukaryota</taxon>
        <taxon>Metazoa</taxon>
        <taxon>Ecdysozoa</taxon>
        <taxon>Nematoda</taxon>
        <taxon>Chromadorea</taxon>
        <taxon>Rhabditida</taxon>
        <taxon>Spirurina</taxon>
        <taxon>Spiruromorpha</taxon>
        <taxon>Filarioidea</taxon>
        <taxon>Onchocercidae</taxon>
        <taxon>Brugia</taxon>
    </lineage>
</organism>
<protein>
    <submittedName>
        <fullName evidence="1">Bm13529</fullName>
    </submittedName>
</protein>
<name>A0A1I9G465_BRUMA</name>
<reference evidence="1" key="2">
    <citation type="submission" date="2012-12" db="EMBL/GenBank/DDBJ databases">
        <authorList>
            <consortium name="WormBase Consortium"/>
            <person name="Ghedin E."/>
            <person name="Paulini M."/>
        </authorList>
    </citation>
    <scope>NUCLEOTIDE SEQUENCE</scope>
    <source>
        <strain evidence="1">FR3</strain>
    </source>
</reference>
<dbReference type="EMBL" id="LN857006">
    <property type="protein sequence ID" value="CDP99227.1"/>
    <property type="molecule type" value="Genomic_DNA"/>
</dbReference>
<sequence>MHRLCVIRIDITGINCLRRKEFIVKRKLVIKIMNLNQGS</sequence>
<dbReference type="AlphaFoldDB" id="A0A1I9G465"/>
<accession>A0A1I9G465</accession>
<gene>
    <name evidence="1" type="primary">Bm13529</name>
    <name evidence="1" type="ORF">BM_Bm13529</name>
</gene>
<evidence type="ECO:0000313" key="1">
    <source>
        <dbReference type="EMBL" id="CDP99227.1"/>
    </source>
</evidence>
<proteinExistence type="predicted"/>